<sequence length="20" mass="2191">MSPVTRLKTVVGMENRGLVC</sequence>
<accession>A0A2P2PMF6</accession>
<organism evidence="1">
    <name type="scientific">Rhizophora mucronata</name>
    <name type="common">Asiatic mangrove</name>
    <dbReference type="NCBI Taxonomy" id="61149"/>
    <lineage>
        <taxon>Eukaryota</taxon>
        <taxon>Viridiplantae</taxon>
        <taxon>Streptophyta</taxon>
        <taxon>Embryophyta</taxon>
        <taxon>Tracheophyta</taxon>
        <taxon>Spermatophyta</taxon>
        <taxon>Magnoliopsida</taxon>
        <taxon>eudicotyledons</taxon>
        <taxon>Gunneridae</taxon>
        <taxon>Pentapetalae</taxon>
        <taxon>rosids</taxon>
        <taxon>fabids</taxon>
        <taxon>Malpighiales</taxon>
        <taxon>Rhizophoraceae</taxon>
        <taxon>Rhizophora</taxon>
    </lineage>
</organism>
<reference evidence="1" key="1">
    <citation type="submission" date="2018-02" db="EMBL/GenBank/DDBJ databases">
        <title>Rhizophora mucronata_Transcriptome.</title>
        <authorList>
            <person name="Meera S.P."/>
            <person name="Sreeshan A."/>
            <person name="Augustine A."/>
        </authorList>
    </citation>
    <scope>NUCLEOTIDE SEQUENCE</scope>
    <source>
        <tissue evidence="1">Leaf</tissue>
    </source>
</reference>
<dbReference type="AlphaFoldDB" id="A0A2P2PMF6"/>
<protein>
    <submittedName>
        <fullName evidence="1">Uncharacterized protein</fullName>
    </submittedName>
</protein>
<name>A0A2P2PMF6_RHIMU</name>
<evidence type="ECO:0000313" key="1">
    <source>
        <dbReference type="EMBL" id="MBX55914.1"/>
    </source>
</evidence>
<dbReference type="EMBL" id="GGEC01075430">
    <property type="protein sequence ID" value="MBX55914.1"/>
    <property type="molecule type" value="Transcribed_RNA"/>
</dbReference>
<proteinExistence type="predicted"/>